<dbReference type="InterPro" id="IPR005135">
    <property type="entry name" value="Endo/exonuclease/phosphatase"/>
</dbReference>
<evidence type="ECO:0000313" key="4">
    <source>
        <dbReference type="EMBL" id="TDS87645.1"/>
    </source>
</evidence>
<evidence type="ECO:0000256" key="1">
    <source>
        <dbReference type="SAM" id="MobiDB-lite"/>
    </source>
</evidence>
<feature type="signal peptide" evidence="2">
    <location>
        <begin position="1"/>
        <end position="23"/>
    </location>
</feature>
<evidence type="ECO:0000313" key="5">
    <source>
        <dbReference type="Proteomes" id="UP000294506"/>
    </source>
</evidence>
<accession>A0A4R7G876</accession>
<dbReference type="InterPro" id="IPR036691">
    <property type="entry name" value="Endo/exonu/phosph_ase_sf"/>
</dbReference>
<dbReference type="Proteomes" id="UP000294506">
    <property type="component" value="Unassembled WGS sequence"/>
</dbReference>
<gene>
    <name evidence="4" type="ORF">EV640_101438</name>
</gene>
<name>A0A4R7G876_9MICC</name>
<dbReference type="Gene3D" id="3.60.10.10">
    <property type="entry name" value="Endonuclease/exonuclease/phosphatase"/>
    <property type="match status" value="1"/>
</dbReference>
<evidence type="ECO:0000256" key="2">
    <source>
        <dbReference type="SAM" id="SignalP"/>
    </source>
</evidence>
<evidence type="ECO:0000259" key="3">
    <source>
        <dbReference type="Pfam" id="PF03372"/>
    </source>
</evidence>
<proteinExistence type="predicted"/>
<dbReference type="EMBL" id="SOAN01000001">
    <property type="protein sequence ID" value="TDS87645.1"/>
    <property type="molecule type" value="Genomic_DNA"/>
</dbReference>
<feature type="compositionally biased region" description="Low complexity" evidence="1">
    <location>
        <begin position="25"/>
        <end position="49"/>
    </location>
</feature>
<feature type="chain" id="PRO_5020613868" description="Endonuclease/exonuclease/phosphatase domain-containing protein" evidence="2">
    <location>
        <begin position="24"/>
        <end position="434"/>
    </location>
</feature>
<sequence>MRSGLAGCLVTGLMVAGSSGAHAATPTGGPSSSDPTSSNVESGGSASSAPFYPTPGQPLARAESLEPVTTVEKTSGDIRVATLHAQIRGGSSAEVLEELDGGMHPQARVLAETVQVNAPDVLVLTGLSYDEQQQIAATVNEEYLSRGQNGQSGITYPHVYTAPTNSGIESGADLDGDGRIGGPADALGYGRYAGERGMAVFSTHPIVEDEVRTFQDFLWQDMPENSIPEDEFSKLEQSVLALPSTSLWDIPLEVPGETGHVHVVATDLTSPPGPTSSDVARSEDQRRMVAEFISGASWYLYDDEGTYGGLEPGTPFVLAGSLADAKELQTWPGDQVPALASLLEGGAIQDPGPEAVTEEPLSQRRDAAVDPQATHGLAGGDAVRSSYVLPATDLDIDSSGVFWPAEGEFGFNLVDPADPDAPVGRLVWLDIAGS</sequence>
<comment type="caution">
    <text evidence="4">The sequence shown here is derived from an EMBL/GenBank/DDBJ whole genome shotgun (WGS) entry which is preliminary data.</text>
</comment>
<feature type="domain" description="Endonuclease/exonuclease/phosphatase" evidence="3">
    <location>
        <begin position="102"/>
        <end position="320"/>
    </location>
</feature>
<dbReference type="GO" id="GO:0003824">
    <property type="term" value="F:catalytic activity"/>
    <property type="evidence" value="ECO:0007669"/>
    <property type="project" value="InterPro"/>
</dbReference>
<reference evidence="4 5" key="1">
    <citation type="submission" date="2019-03" db="EMBL/GenBank/DDBJ databases">
        <title>Genomic Encyclopedia of Type Strains, Phase III (KMG-III): the genomes of soil and plant-associated and newly described type strains.</title>
        <authorList>
            <person name="Whitman W."/>
        </authorList>
    </citation>
    <scope>NUCLEOTIDE SEQUENCE [LARGE SCALE GENOMIC DNA]</scope>
    <source>
        <strain evidence="4 5">DSM 27373</strain>
    </source>
</reference>
<keyword evidence="2" id="KW-0732">Signal</keyword>
<dbReference type="AlphaFoldDB" id="A0A4R7G876"/>
<feature type="region of interest" description="Disordered" evidence="1">
    <location>
        <begin position="20"/>
        <end position="73"/>
    </location>
</feature>
<organism evidence="4 5">
    <name type="scientific">Nesterenkonia aurantiaca</name>
    <dbReference type="NCBI Taxonomy" id="1436010"/>
    <lineage>
        <taxon>Bacteria</taxon>
        <taxon>Bacillati</taxon>
        <taxon>Actinomycetota</taxon>
        <taxon>Actinomycetes</taxon>
        <taxon>Micrococcales</taxon>
        <taxon>Micrococcaceae</taxon>
        <taxon>Nesterenkonia</taxon>
    </lineage>
</organism>
<protein>
    <recommendedName>
        <fullName evidence="3">Endonuclease/exonuclease/phosphatase domain-containing protein</fullName>
    </recommendedName>
</protein>
<dbReference type="Pfam" id="PF03372">
    <property type="entry name" value="Exo_endo_phos"/>
    <property type="match status" value="1"/>
</dbReference>
<keyword evidence="5" id="KW-1185">Reference proteome</keyword>